<dbReference type="NCBIfam" id="TIGR00360">
    <property type="entry name" value="ComEC_N-term"/>
    <property type="match status" value="1"/>
</dbReference>
<name>A0A9J6P311_9CLOT</name>
<evidence type="ECO:0000313" key="9">
    <source>
        <dbReference type="Proteomes" id="UP001056429"/>
    </source>
</evidence>
<keyword evidence="5 6" id="KW-0472">Membrane</keyword>
<dbReference type="RefSeq" id="WP_250859864.1">
    <property type="nucleotide sequence ID" value="NZ_JAGSOJ010000002.1"/>
</dbReference>
<keyword evidence="3 6" id="KW-0812">Transmembrane</keyword>
<evidence type="ECO:0000256" key="1">
    <source>
        <dbReference type="ARBA" id="ARBA00004651"/>
    </source>
</evidence>
<feature type="transmembrane region" description="Helical" evidence="6">
    <location>
        <begin position="350"/>
        <end position="374"/>
    </location>
</feature>
<feature type="transmembrane region" description="Helical" evidence="6">
    <location>
        <begin position="414"/>
        <end position="432"/>
    </location>
</feature>
<evidence type="ECO:0000256" key="4">
    <source>
        <dbReference type="ARBA" id="ARBA00022989"/>
    </source>
</evidence>
<dbReference type="PANTHER" id="PTHR30619:SF1">
    <property type="entry name" value="RECOMBINATION PROTEIN 2"/>
    <property type="match status" value="1"/>
</dbReference>
<dbReference type="GO" id="GO:0005886">
    <property type="term" value="C:plasma membrane"/>
    <property type="evidence" value="ECO:0007669"/>
    <property type="project" value="UniProtKB-SubCell"/>
</dbReference>
<dbReference type="Pfam" id="PF03772">
    <property type="entry name" value="Competence"/>
    <property type="match status" value="1"/>
</dbReference>
<evidence type="ECO:0000256" key="3">
    <source>
        <dbReference type="ARBA" id="ARBA00022692"/>
    </source>
</evidence>
<evidence type="ECO:0000256" key="6">
    <source>
        <dbReference type="SAM" id="Phobius"/>
    </source>
</evidence>
<proteinExistence type="predicted"/>
<organism evidence="8 9">
    <name type="scientific">Oceanirhabdus seepicola</name>
    <dbReference type="NCBI Taxonomy" id="2828781"/>
    <lineage>
        <taxon>Bacteria</taxon>
        <taxon>Bacillati</taxon>
        <taxon>Bacillota</taxon>
        <taxon>Clostridia</taxon>
        <taxon>Eubacteriales</taxon>
        <taxon>Clostridiaceae</taxon>
        <taxon>Oceanirhabdus</taxon>
    </lineage>
</organism>
<dbReference type="InterPro" id="IPR052159">
    <property type="entry name" value="Competence_DNA_uptake"/>
</dbReference>
<accession>A0A9J6P311</accession>
<dbReference type="EMBL" id="JAGSOJ010000002">
    <property type="protein sequence ID" value="MCM1990772.1"/>
    <property type="molecule type" value="Genomic_DNA"/>
</dbReference>
<feature type="transmembrane region" description="Helical" evidence="6">
    <location>
        <begin position="386"/>
        <end position="402"/>
    </location>
</feature>
<evidence type="ECO:0000256" key="2">
    <source>
        <dbReference type="ARBA" id="ARBA00022475"/>
    </source>
</evidence>
<reference evidence="8" key="1">
    <citation type="journal article" date="2021" name="mSystems">
        <title>Bacteria and Archaea Synergistically Convert Glycine Betaine to Biogenic Methane in the Formosa Cold Seep of the South China Sea.</title>
        <authorList>
            <person name="Li L."/>
            <person name="Zhang W."/>
            <person name="Zhang S."/>
            <person name="Song L."/>
            <person name="Sun Q."/>
            <person name="Zhang H."/>
            <person name="Xiang H."/>
            <person name="Dong X."/>
        </authorList>
    </citation>
    <scope>NUCLEOTIDE SEQUENCE</scope>
    <source>
        <strain evidence="8">ZWT</strain>
    </source>
</reference>
<evidence type="ECO:0000256" key="5">
    <source>
        <dbReference type="ARBA" id="ARBA00023136"/>
    </source>
</evidence>
<comment type="caution">
    <text evidence="8">The sequence shown here is derived from an EMBL/GenBank/DDBJ whole genome shotgun (WGS) entry which is preliminary data.</text>
</comment>
<feature type="transmembrane region" description="Helical" evidence="6">
    <location>
        <begin position="265"/>
        <end position="282"/>
    </location>
</feature>
<feature type="domain" description="ComEC/Rec2-related protein" evidence="7">
    <location>
        <begin position="180"/>
        <end position="430"/>
    </location>
</feature>
<feature type="transmembrane region" description="Helical" evidence="6">
    <location>
        <begin position="201"/>
        <end position="223"/>
    </location>
</feature>
<dbReference type="Proteomes" id="UP001056429">
    <property type="component" value="Unassembled WGS sequence"/>
</dbReference>
<feature type="transmembrane region" description="Helical" evidence="6">
    <location>
        <begin position="288"/>
        <end position="306"/>
    </location>
</feature>
<feature type="transmembrane region" description="Helical" evidence="6">
    <location>
        <begin position="235"/>
        <end position="258"/>
    </location>
</feature>
<gene>
    <name evidence="8" type="ORF">KDK92_13660</name>
</gene>
<dbReference type="PANTHER" id="PTHR30619">
    <property type="entry name" value="DNA INTERNALIZATION/COMPETENCE PROTEIN COMEC/REC2"/>
    <property type="match status" value="1"/>
</dbReference>
<feature type="transmembrane region" description="Helical" evidence="6">
    <location>
        <begin position="318"/>
        <end position="338"/>
    </location>
</feature>
<evidence type="ECO:0000313" key="8">
    <source>
        <dbReference type="EMBL" id="MCM1990772.1"/>
    </source>
</evidence>
<reference evidence="8" key="2">
    <citation type="submission" date="2021-04" db="EMBL/GenBank/DDBJ databases">
        <authorList>
            <person name="Dong X."/>
        </authorList>
    </citation>
    <scope>NUCLEOTIDE SEQUENCE</scope>
    <source>
        <strain evidence="8">ZWT</strain>
    </source>
</reference>
<keyword evidence="4 6" id="KW-1133">Transmembrane helix</keyword>
<feature type="transmembrane region" description="Helical" evidence="6">
    <location>
        <begin position="55"/>
        <end position="73"/>
    </location>
</feature>
<feature type="transmembrane region" description="Helical" evidence="6">
    <location>
        <begin position="6"/>
        <end position="27"/>
    </location>
</feature>
<protein>
    <submittedName>
        <fullName evidence="8">ComEC/Rec2 family competence protein</fullName>
    </submittedName>
</protein>
<dbReference type="AlphaFoldDB" id="A0A9J6P311"/>
<evidence type="ECO:0000259" key="7">
    <source>
        <dbReference type="Pfam" id="PF03772"/>
    </source>
</evidence>
<keyword evidence="9" id="KW-1185">Reference proteome</keyword>
<sequence length="442" mass="50967">MKSDEFYGKPMVIAAFFFNMGGLLYLLEQKNIVIFGVMLLGNIIGIYIVSYRKKAVVLLLIMICGFFNVRTYFKVFLPNDIYDKIVITNKTLKYTEGEIRGKKVLLWCTNNLDIGEKVIIMGDFTYSPDYQRGYVGEYEVYRMKNNGYALLHWSNKMVEGIRERLKNILSKEAYGYVNAMALGNRTYMDNEETEMLKRLGIIHILAVSGLHMIIIFNIIGSVIKKSSIVLSVCMVYTFIIGSPPSALRAVFMLIVFAFGKKIIRTYDNASALAFSSIIILLYRPYYLFNTSYHLSFFALIGIVIFSKKIKECMLFFPIWLSKSLSLILSAQVLVIPYTAMMFNEVNLGVFLGNLIIAPFGIMVIVFSFILVFLCKIPLFGELIGEIYNLTIMIFRFISNYLSKYSHMVLMVDNNYAILYLAIFFLMIYLYHIHKRVEDRMLT</sequence>
<keyword evidence="2" id="KW-1003">Cell membrane</keyword>
<dbReference type="InterPro" id="IPR004477">
    <property type="entry name" value="ComEC_N"/>
</dbReference>
<feature type="transmembrane region" description="Helical" evidence="6">
    <location>
        <begin position="32"/>
        <end position="49"/>
    </location>
</feature>
<comment type="subcellular location">
    <subcellularLocation>
        <location evidence="1">Cell membrane</location>
        <topology evidence="1">Multi-pass membrane protein</topology>
    </subcellularLocation>
</comment>